<reference evidence="2" key="2">
    <citation type="submission" date="2023-04" db="EMBL/GenBank/DDBJ databases">
        <authorList>
            <person name="Bruccoleri R.E."/>
            <person name="Oakeley E.J."/>
            <person name="Faust A.-M."/>
            <person name="Dessus-Babus S."/>
            <person name="Altorfer M."/>
            <person name="Burckhardt D."/>
            <person name="Oertli M."/>
            <person name="Naumann U."/>
            <person name="Petersen F."/>
            <person name="Wong J."/>
        </authorList>
    </citation>
    <scope>NUCLEOTIDE SEQUENCE</scope>
    <source>
        <strain evidence="2">GSM-AAB239-AS_SAM_17_03QT</strain>
        <tissue evidence="2">Leaf</tissue>
    </source>
</reference>
<organism evidence="2 3">
    <name type="scientific">Iris pallida</name>
    <name type="common">Sweet iris</name>
    <dbReference type="NCBI Taxonomy" id="29817"/>
    <lineage>
        <taxon>Eukaryota</taxon>
        <taxon>Viridiplantae</taxon>
        <taxon>Streptophyta</taxon>
        <taxon>Embryophyta</taxon>
        <taxon>Tracheophyta</taxon>
        <taxon>Spermatophyta</taxon>
        <taxon>Magnoliopsida</taxon>
        <taxon>Liliopsida</taxon>
        <taxon>Asparagales</taxon>
        <taxon>Iridaceae</taxon>
        <taxon>Iridoideae</taxon>
        <taxon>Irideae</taxon>
        <taxon>Iris</taxon>
    </lineage>
</organism>
<accession>A0AAX6IM16</accession>
<keyword evidence="3" id="KW-1185">Reference proteome</keyword>
<proteinExistence type="predicted"/>
<dbReference type="AlphaFoldDB" id="A0AAX6IM16"/>
<evidence type="ECO:0000313" key="3">
    <source>
        <dbReference type="Proteomes" id="UP001140949"/>
    </source>
</evidence>
<dbReference type="Proteomes" id="UP001140949">
    <property type="component" value="Unassembled WGS sequence"/>
</dbReference>
<reference evidence="2" key="1">
    <citation type="journal article" date="2023" name="GigaByte">
        <title>Genome assembly of the bearded iris, Iris pallida Lam.</title>
        <authorList>
            <person name="Bruccoleri R.E."/>
            <person name="Oakeley E.J."/>
            <person name="Faust A.M.E."/>
            <person name="Altorfer M."/>
            <person name="Dessus-Babus S."/>
            <person name="Burckhardt D."/>
            <person name="Oertli M."/>
            <person name="Naumann U."/>
            <person name="Petersen F."/>
            <person name="Wong J."/>
        </authorList>
    </citation>
    <scope>NUCLEOTIDE SEQUENCE</scope>
    <source>
        <strain evidence="2">GSM-AAB239-AS_SAM_17_03QT</strain>
    </source>
</reference>
<protein>
    <submittedName>
        <fullName evidence="2">Formin-like protein 5</fullName>
    </submittedName>
</protein>
<gene>
    <name evidence="2" type="ORF">M6B38_102325</name>
</gene>
<evidence type="ECO:0000313" key="2">
    <source>
        <dbReference type="EMBL" id="KAJ6854296.1"/>
    </source>
</evidence>
<sequence length="207" mass="23174">MGWMRERSRGEIRGAHRRLDPVVAAFAGETTMRRAAQLVGRRGTGGETSCDSWRQHQGAVAPRHRDDVSGCGEAAWPQTLDVGVKSGVRQARGEEGRRLLQRGVVRLRQPLRCGRWGFHVAEIERAGLLRLGVGDRSGRDDPVEAAVEFCTRGRRRAEERRSRGRRGPRARPEEVTGADMRRGGWFRGHDQVTTAPGVRYFALVILF</sequence>
<name>A0AAX6IM16_IRIPA</name>
<feature type="region of interest" description="Disordered" evidence="1">
    <location>
        <begin position="157"/>
        <end position="176"/>
    </location>
</feature>
<dbReference type="EMBL" id="JANAVB010000194">
    <property type="protein sequence ID" value="KAJ6854296.1"/>
    <property type="molecule type" value="Genomic_DNA"/>
</dbReference>
<evidence type="ECO:0000256" key="1">
    <source>
        <dbReference type="SAM" id="MobiDB-lite"/>
    </source>
</evidence>
<comment type="caution">
    <text evidence="2">The sequence shown here is derived from an EMBL/GenBank/DDBJ whole genome shotgun (WGS) entry which is preliminary data.</text>
</comment>